<dbReference type="GO" id="GO:0004386">
    <property type="term" value="F:helicase activity"/>
    <property type="evidence" value="ECO:0007669"/>
    <property type="project" value="UniProtKB-KW"/>
</dbReference>
<dbReference type="InterPro" id="IPR014818">
    <property type="entry name" value="Phage/plasmid_primase_P4_C"/>
</dbReference>
<dbReference type="PANTHER" id="PTHR35372">
    <property type="entry name" value="ATP BINDING PROTEIN-RELATED"/>
    <property type="match status" value="1"/>
</dbReference>
<keyword evidence="7" id="KW-1185">Reference proteome</keyword>
<sequence length="812" mass="91866">MELQELPIWGLFITESQSGKDKLRKLALSPQSGNTLSTNKPDQWGSFSQALKGYQRHVHNAKGLAMLVQPPYTVIDLDHTTVDSPTNAAKDFLQLVKGTYTERSVSGKGLHAVIRGNNNTGRNRNNNANLEVYSEKRFFAITGDVIDGTGVIRSIPDDEFNSVLERYLEPRVPVKPTQGAESGGQSYLTDEQVIEKACKAKGRGLFKSLFKDGWQEFYPSQSEADIALANMLAFWTNKDFSLMDSIFRKSALMREKWDERHGKETYGAMTLNNAIQHTHETYNPHPRKLSAAEEFSDWIEDDETDSGKTRKNSVEQPPDFRKLDFDDYAEGKASSVAWEELGIKLVDYLNAQPPEWVLYELVCAGKRNQRLRIRIVPDVLGEEIMSENQLVIYPELPNGTVYVPKLGVWKLFKPHELEMFVKHIALRKVKEITNWERSIGVNVADFVTNAAYDKDQSELPFENSNPNLVAFKNGTFNIATGELEKSKPENFIINAHEYELDVSGKETPVTDDWLKALFGESATFMKQYIGYLFYRSYDYAQVILILQSEGGHGKSKFLNYIRGLLGFGNSSNISLKQLTSNSEFNTSGLYQKTLNYFADIGADFIQSTEMLKALSGNDYLAMQMKGGQLFNSRNVARLLFSANNLPSAKVGDSGLRRRFRVVPVVSPKVDNEFKSKHPFNQILNEAPAFVYGAMMAFKRAKENIDGQDWGLTSGIVQATKQWQDDNDPVKQWLLDSLEDGSALWGEGYASAAGIYDAYRSWCSENGYKPKGRNGFYDDLERLSLLKLKKRISGRQAWCWSLSQLYIEKLRSD</sequence>
<dbReference type="InterPro" id="IPR027417">
    <property type="entry name" value="P-loop_NTPase"/>
</dbReference>
<dbReference type="InterPro" id="IPR045455">
    <property type="entry name" value="NrS-1_pol-like_helicase"/>
</dbReference>
<accession>A0A0R1LP95</accession>
<dbReference type="Proteomes" id="UP000051160">
    <property type="component" value="Unassembled WGS sequence"/>
</dbReference>
<dbReference type="GO" id="GO:0005524">
    <property type="term" value="F:ATP binding"/>
    <property type="evidence" value="ECO:0007669"/>
    <property type="project" value="UniProtKB-KW"/>
</dbReference>
<dbReference type="InterPro" id="IPR006500">
    <property type="entry name" value="Helicase_put_C_phage/plasmid"/>
</dbReference>
<keyword evidence="4" id="KW-0067">ATP-binding</keyword>
<keyword evidence="1" id="KW-0547">Nucleotide-binding</keyword>
<dbReference type="InterPro" id="IPR014015">
    <property type="entry name" value="Helicase_SF3_DNA-vir"/>
</dbReference>
<evidence type="ECO:0000313" key="6">
    <source>
        <dbReference type="EMBL" id="KRK97675.1"/>
    </source>
</evidence>
<dbReference type="InterPro" id="IPR004968">
    <property type="entry name" value="DNA_primase/NTPase_C"/>
</dbReference>
<reference evidence="6 7" key="1">
    <citation type="journal article" date="2015" name="Genome Announc.">
        <title>Expanding the biotechnology potential of lactobacilli through comparative genomics of 213 strains and associated genera.</title>
        <authorList>
            <person name="Sun Z."/>
            <person name="Harris H.M."/>
            <person name="McCann A."/>
            <person name="Guo C."/>
            <person name="Argimon S."/>
            <person name="Zhang W."/>
            <person name="Yang X."/>
            <person name="Jeffery I.B."/>
            <person name="Cooney J.C."/>
            <person name="Kagawa T.F."/>
            <person name="Liu W."/>
            <person name="Song Y."/>
            <person name="Salvetti E."/>
            <person name="Wrobel A."/>
            <person name="Rasinkangas P."/>
            <person name="Parkhill J."/>
            <person name="Rea M.C."/>
            <person name="O'Sullivan O."/>
            <person name="Ritari J."/>
            <person name="Douillard F.P."/>
            <person name="Paul Ross R."/>
            <person name="Yang R."/>
            <person name="Briner A.E."/>
            <person name="Felis G.E."/>
            <person name="de Vos W.M."/>
            <person name="Barrangou R."/>
            <person name="Klaenhammer T.R."/>
            <person name="Caufield P.W."/>
            <person name="Cui Y."/>
            <person name="Zhang H."/>
            <person name="O'Toole P.W."/>
        </authorList>
    </citation>
    <scope>NUCLEOTIDE SEQUENCE [LARGE SCALE GENOMIC DNA]</scope>
    <source>
        <strain evidence="6 7">DSM 19909</strain>
    </source>
</reference>
<dbReference type="Pfam" id="PF03288">
    <property type="entry name" value="Pox_D5"/>
    <property type="match status" value="1"/>
</dbReference>
<evidence type="ECO:0000256" key="2">
    <source>
        <dbReference type="ARBA" id="ARBA00022801"/>
    </source>
</evidence>
<evidence type="ECO:0000256" key="1">
    <source>
        <dbReference type="ARBA" id="ARBA00022741"/>
    </source>
</evidence>
<dbReference type="GO" id="GO:0016787">
    <property type="term" value="F:hydrolase activity"/>
    <property type="evidence" value="ECO:0007669"/>
    <property type="project" value="UniProtKB-KW"/>
</dbReference>
<keyword evidence="3" id="KW-0347">Helicase</keyword>
<dbReference type="Pfam" id="PF08706">
    <property type="entry name" value="D5_N"/>
    <property type="match status" value="1"/>
</dbReference>
<name>A0A0R1LP95_9LACO</name>
<dbReference type="PROSITE" id="PS51206">
    <property type="entry name" value="SF3_HELICASE_1"/>
    <property type="match status" value="1"/>
</dbReference>
<evidence type="ECO:0000256" key="4">
    <source>
        <dbReference type="ARBA" id="ARBA00022840"/>
    </source>
</evidence>
<dbReference type="PANTHER" id="PTHR35372:SF2">
    <property type="entry name" value="SF3 HELICASE DOMAIN-CONTAINING PROTEIN"/>
    <property type="match status" value="1"/>
</dbReference>
<dbReference type="InterPro" id="IPR054468">
    <property type="entry name" value="NrSPol-like_HBD"/>
</dbReference>
<dbReference type="NCBIfam" id="TIGR01613">
    <property type="entry name" value="primase_Cterm"/>
    <property type="match status" value="1"/>
</dbReference>
<dbReference type="PATRIC" id="fig|1423776.4.peg.1734"/>
<evidence type="ECO:0000259" key="5">
    <source>
        <dbReference type="PROSITE" id="PS51206"/>
    </source>
</evidence>
<dbReference type="EMBL" id="AZEE01000029">
    <property type="protein sequence ID" value="KRK97675.1"/>
    <property type="molecule type" value="Genomic_DNA"/>
</dbReference>
<dbReference type="AlphaFoldDB" id="A0A0R1LP95"/>
<keyword evidence="2" id="KW-0378">Hydrolase</keyword>
<gene>
    <name evidence="6" type="ORF">FD04_GL001712</name>
</gene>
<evidence type="ECO:0000256" key="3">
    <source>
        <dbReference type="ARBA" id="ARBA00022806"/>
    </source>
</evidence>
<dbReference type="Pfam" id="PF22763">
    <property type="entry name" value="NrS1-1_pol-like_HBD"/>
    <property type="match status" value="1"/>
</dbReference>
<dbReference type="Gene3D" id="3.40.50.300">
    <property type="entry name" value="P-loop containing nucleotide triphosphate hydrolases"/>
    <property type="match status" value="1"/>
</dbReference>
<dbReference type="SUPFAM" id="SSF52540">
    <property type="entry name" value="P-loop containing nucleoside triphosphate hydrolases"/>
    <property type="match status" value="1"/>
</dbReference>
<protein>
    <recommendedName>
        <fullName evidence="5">SF3 helicase domain-containing protein</fullName>
    </recommendedName>
</protein>
<dbReference type="Pfam" id="PF19263">
    <property type="entry name" value="DUF5906"/>
    <property type="match status" value="1"/>
</dbReference>
<comment type="caution">
    <text evidence="6">The sequence shown here is derived from an EMBL/GenBank/DDBJ whole genome shotgun (WGS) entry which is preliminary data.</text>
</comment>
<proteinExistence type="predicted"/>
<organism evidence="6 7">
    <name type="scientific">Secundilactobacillus odoratitofui DSM 19909 = JCM 15043</name>
    <dbReference type="NCBI Taxonomy" id="1423776"/>
    <lineage>
        <taxon>Bacteria</taxon>
        <taxon>Bacillati</taxon>
        <taxon>Bacillota</taxon>
        <taxon>Bacilli</taxon>
        <taxon>Lactobacillales</taxon>
        <taxon>Lactobacillaceae</taxon>
        <taxon>Secundilactobacillus</taxon>
    </lineage>
</organism>
<feature type="domain" description="SF3 helicase" evidence="5">
    <location>
        <begin position="520"/>
        <end position="686"/>
    </location>
</feature>
<dbReference type="InterPro" id="IPR051620">
    <property type="entry name" value="ORF904-like_C"/>
</dbReference>
<evidence type="ECO:0000313" key="7">
    <source>
        <dbReference type="Proteomes" id="UP000051160"/>
    </source>
</evidence>